<dbReference type="SUPFAM" id="SSF51735">
    <property type="entry name" value="NAD(P)-binding Rossmann-fold domains"/>
    <property type="match status" value="1"/>
</dbReference>
<evidence type="ECO:0000256" key="2">
    <source>
        <dbReference type="ARBA" id="ARBA00023002"/>
    </source>
</evidence>
<protein>
    <submittedName>
        <fullName evidence="5">Xylose dehydrogenase (NAD/NADP)</fullName>
    </submittedName>
</protein>
<dbReference type="PRINTS" id="PR01775">
    <property type="entry name" value="GLFROXRDTASE"/>
</dbReference>
<sequence>METVPSLERFRRRDWLKTEPEGSVRFALVGLGSFTREWIIPALERSTYNEATCLVSGDAEKADRIAEEHGVGSAVTYEGFLDGTADDSYDAVYIATPNALHLPYAEHAAANGKHVLCEKPMEATADRAREMVETCEAAGVTLMVAYRLQFNPTVRWVRSLLREGTLGMPVHVRGAMSQDIFEAISPDPNQWRLDPELSGGAALADLGLYPLNTSRFLLDADPTEVTAQVSNRHDAFEGVDESIAFTVSYDDGTVGAYTASQRSDVTSHLHVTGTAGTVRLEPTFFGEVEATLQTDEGTLTVEPGEENEMIEEFDYFASRVLTDVDVAPDGRHGLEDMRTIERLYRDAGLDLG</sequence>
<dbReference type="NCBIfam" id="NF041392">
    <property type="entry name" value="XylDh_Gfo6_Halo"/>
    <property type="match status" value="1"/>
</dbReference>
<dbReference type="PANTHER" id="PTHR22604:SF105">
    <property type="entry name" value="TRANS-1,2-DIHYDROBENZENE-1,2-DIOL DEHYDROGENASE"/>
    <property type="match status" value="1"/>
</dbReference>
<dbReference type="PATRIC" id="fig|1230456.3.peg.171"/>
<keyword evidence="6" id="KW-1185">Reference proteome</keyword>
<dbReference type="InterPro" id="IPR000683">
    <property type="entry name" value="Gfo/Idh/MocA-like_OxRdtase_N"/>
</dbReference>
<accession>M0PMU2</accession>
<feature type="domain" description="GFO/IDH/MocA-like oxidoreductase" evidence="4">
    <location>
        <begin position="155"/>
        <end position="279"/>
    </location>
</feature>
<organism evidence="5 6">
    <name type="scientific">Halorubrum kocurii JCM 14978</name>
    <dbReference type="NCBI Taxonomy" id="1230456"/>
    <lineage>
        <taxon>Archaea</taxon>
        <taxon>Methanobacteriati</taxon>
        <taxon>Methanobacteriota</taxon>
        <taxon>Stenosarchaea group</taxon>
        <taxon>Halobacteria</taxon>
        <taxon>Halobacteriales</taxon>
        <taxon>Haloferacaceae</taxon>
        <taxon>Halorubrum</taxon>
    </lineage>
</organism>
<evidence type="ECO:0000313" key="6">
    <source>
        <dbReference type="Proteomes" id="UP000011546"/>
    </source>
</evidence>
<proteinExistence type="inferred from homology"/>
<dbReference type="InterPro" id="IPR036291">
    <property type="entry name" value="NAD(P)-bd_dom_sf"/>
</dbReference>
<evidence type="ECO:0000259" key="3">
    <source>
        <dbReference type="Pfam" id="PF01408"/>
    </source>
</evidence>
<keyword evidence="2" id="KW-0560">Oxidoreductase</keyword>
<dbReference type="PANTHER" id="PTHR22604">
    <property type="entry name" value="OXIDOREDUCTASES"/>
    <property type="match status" value="1"/>
</dbReference>
<feature type="domain" description="Gfo/Idh/MocA-like oxidoreductase N-terminal" evidence="3">
    <location>
        <begin position="24"/>
        <end position="146"/>
    </location>
</feature>
<dbReference type="GO" id="GO:0000166">
    <property type="term" value="F:nucleotide binding"/>
    <property type="evidence" value="ECO:0007669"/>
    <property type="project" value="InterPro"/>
</dbReference>
<dbReference type="Pfam" id="PF22725">
    <property type="entry name" value="GFO_IDH_MocA_C3"/>
    <property type="match status" value="1"/>
</dbReference>
<dbReference type="EMBL" id="AOJH01000006">
    <property type="protein sequence ID" value="EMA70055.1"/>
    <property type="molecule type" value="Genomic_DNA"/>
</dbReference>
<dbReference type="SUPFAM" id="SSF55347">
    <property type="entry name" value="Glyceraldehyde-3-phosphate dehydrogenase-like, C-terminal domain"/>
    <property type="match status" value="1"/>
</dbReference>
<evidence type="ECO:0000259" key="4">
    <source>
        <dbReference type="Pfam" id="PF22725"/>
    </source>
</evidence>
<name>M0PMU2_9EURY</name>
<evidence type="ECO:0000313" key="5">
    <source>
        <dbReference type="EMBL" id="EMA70055.1"/>
    </source>
</evidence>
<reference evidence="5 6" key="1">
    <citation type="journal article" date="2014" name="PLoS Genet.">
        <title>Phylogenetically driven sequencing of extremely halophilic archaea reveals strategies for static and dynamic osmo-response.</title>
        <authorList>
            <person name="Becker E.A."/>
            <person name="Seitzer P.M."/>
            <person name="Tritt A."/>
            <person name="Larsen D."/>
            <person name="Krusor M."/>
            <person name="Yao A.I."/>
            <person name="Wu D."/>
            <person name="Madern D."/>
            <person name="Eisen J.A."/>
            <person name="Darling A.E."/>
            <person name="Facciotti M.T."/>
        </authorList>
    </citation>
    <scope>NUCLEOTIDE SEQUENCE [LARGE SCALE GENOMIC DNA]</scope>
    <source>
        <strain evidence="5 6">JCM 14978</strain>
    </source>
</reference>
<dbReference type="OrthoDB" id="195534at2157"/>
<dbReference type="Gene3D" id="3.30.360.10">
    <property type="entry name" value="Dihydrodipicolinate Reductase, domain 2"/>
    <property type="match status" value="1"/>
</dbReference>
<dbReference type="Gene3D" id="3.40.50.720">
    <property type="entry name" value="NAD(P)-binding Rossmann-like Domain"/>
    <property type="match status" value="1"/>
</dbReference>
<comment type="similarity">
    <text evidence="1">Belongs to the Gfo/Idh/MocA family.</text>
</comment>
<dbReference type="Proteomes" id="UP000011546">
    <property type="component" value="Unassembled WGS sequence"/>
</dbReference>
<gene>
    <name evidence="5" type="ORF">C468_00930</name>
</gene>
<dbReference type="InterPro" id="IPR008354">
    <property type="entry name" value="Glc-Fru_OxRdtase_bac"/>
</dbReference>
<dbReference type="GO" id="GO:0016491">
    <property type="term" value="F:oxidoreductase activity"/>
    <property type="evidence" value="ECO:0007669"/>
    <property type="project" value="UniProtKB-KW"/>
</dbReference>
<dbReference type="InterPro" id="IPR049838">
    <property type="entry name" value="XacA-like"/>
</dbReference>
<dbReference type="InterPro" id="IPR050984">
    <property type="entry name" value="Gfo/Idh/MocA_domain"/>
</dbReference>
<evidence type="ECO:0000256" key="1">
    <source>
        <dbReference type="ARBA" id="ARBA00010928"/>
    </source>
</evidence>
<dbReference type="Pfam" id="PF01408">
    <property type="entry name" value="GFO_IDH_MocA"/>
    <property type="match status" value="1"/>
</dbReference>
<dbReference type="InterPro" id="IPR055170">
    <property type="entry name" value="GFO_IDH_MocA-like_dom"/>
</dbReference>
<comment type="caution">
    <text evidence="5">The sequence shown here is derived from an EMBL/GenBank/DDBJ whole genome shotgun (WGS) entry which is preliminary data.</text>
</comment>
<dbReference type="AlphaFoldDB" id="M0PMU2"/>
<dbReference type="STRING" id="1230456.C468_00930"/>
<dbReference type="RefSeq" id="WP_008846967.1">
    <property type="nucleotide sequence ID" value="NZ_AOJH01000006.1"/>
</dbReference>